<evidence type="ECO:0000256" key="1">
    <source>
        <dbReference type="ARBA" id="ARBA00023125"/>
    </source>
</evidence>
<accession>A0A3G1KMD8</accession>
<dbReference type="InterPro" id="IPR009057">
    <property type="entry name" value="Homeodomain-like_sf"/>
</dbReference>
<dbReference type="KEGG" id="fwa:DCMF_01020"/>
<sequence length="193" mass="22666">MNDKKADIFNCGKVLFSSKGFKDTNVSDITKMAGIGVGTFYNYYSSKEKLFMEIFLEENVKLKKSIMESLDLNEEPLKTVKELMLLNVNGMNSNPILREWYNRDVFSKLEQHYREENGIKHVDFLYHSFLELIKKWQMEGKMRDDIDCELIMAIFTALINIDTHKEEIGIQYFPQILDYLAEFVMKGLTDDQK</sequence>
<dbReference type="Pfam" id="PF00440">
    <property type="entry name" value="TetR_N"/>
    <property type="match status" value="1"/>
</dbReference>
<evidence type="ECO:0000313" key="5">
    <source>
        <dbReference type="Proteomes" id="UP000323521"/>
    </source>
</evidence>
<dbReference type="PRINTS" id="PR00455">
    <property type="entry name" value="HTHTETR"/>
</dbReference>
<reference evidence="4 5" key="1">
    <citation type="submission" date="2016-10" db="EMBL/GenBank/DDBJ databases">
        <title>Complete Genome Sequence of Peptococcaceae strain DCMF.</title>
        <authorList>
            <person name="Edwards R.J."/>
            <person name="Holland S.I."/>
            <person name="Deshpande N.P."/>
            <person name="Wong Y.K."/>
            <person name="Ertan H."/>
            <person name="Manefield M."/>
            <person name="Russell T.L."/>
            <person name="Lee M.J."/>
        </authorList>
    </citation>
    <scope>NUCLEOTIDE SEQUENCE [LARGE SCALE GENOMIC DNA]</scope>
    <source>
        <strain evidence="4 5">DCMF</strain>
    </source>
</reference>
<protein>
    <submittedName>
        <fullName evidence="4">TetR family transcriptional regulator</fullName>
    </submittedName>
</protein>
<keyword evidence="1 2" id="KW-0238">DNA-binding</keyword>
<dbReference type="RefSeq" id="WP_148132714.1">
    <property type="nucleotide sequence ID" value="NZ_CP017634.1"/>
</dbReference>
<dbReference type="PROSITE" id="PS50977">
    <property type="entry name" value="HTH_TETR_2"/>
    <property type="match status" value="1"/>
</dbReference>
<dbReference type="PANTHER" id="PTHR43479:SF11">
    <property type="entry name" value="ACREF_ENVCD OPERON REPRESSOR-RELATED"/>
    <property type="match status" value="1"/>
</dbReference>
<dbReference type="GO" id="GO:0003677">
    <property type="term" value="F:DNA binding"/>
    <property type="evidence" value="ECO:0007669"/>
    <property type="project" value="UniProtKB-UniRule"/>
</dbReference>
<dbReference type="SUPFAM" id="SSF46689">
    <property type="entry name" value="Homeodomain-like"/>
    <property type="match status" value="1"/>
</dbReference>
<proteinExistence type="predicted"/>
<dbReference type="EMBL" id="CP017634">
    <property type="protein sequence ID" value="ATW23564.1"/>
    <property type="molecule type" value="Genomic_DNA"/>
</dbReference>
<keyword evidence="5" id="KW-1185">Reference proteome</keyword>
<gene>
    <name evidence="4" type="ORF">DCMF_01020</name>
</gene>
<name>A0A3G1KMD8_FORW1</name>
<feature type="domain" description="HTH tetR-type" evidence="3">
    <location>
        <begin position="2"/>
        <end position="62"/>
    </location>
</feature>
<dbReference type="OrthoDB" id="268339at2"/>
<dbReference type="AlphaFoldDB" id="A0A3G1KMD8"/>
<organism evidence="4 5">
    <name type="scientific">Formimonas warabiya</name>
    <dbReference type="NCBI Taxonomy" id="1761012"/>
    <lineage>
        <taxon>Bacteria</taxon>
        <taxon>Bacillati</taxon>
        <taxon>Bacillota</taxon>
        <taxon>Clostridia</taxon>
        <taxon>Eubacteriales</taxon>
        <taxon>Peptococcaceae</taxon>
        <taxon>Candidatus Formimonas</taxon>
    </lineage>
</organism>
<evidence type="ECO:0000256" key="2">
    <source>
        <dbReference type="PROSITE-ProRule" id="PRU00335"/>
    </source>
</evidence>
<feature type="DNA-binding region" description="H-T-H motif" evidence="2">
    <location>
        <begin position="25"/>
        <end position="44"/>
    </location>
</feature>
<evidence type="ECO:0000313" key="4">
    <source>
        <dbReference type="EMBL" id="ATW23564.1"/>
    </source>
</evidence>
<evidence type="ECO:0000259" key="3">
    <source>
        <dbReference type="PROSITE" id="PS50977"/>
    </source>
</evidence>
<dbReference type="Proteomes" id="UP000323521">
    <property type="component" value="Chromosome"/>
</dbReference>
<dbReference type="InterPro" id="IPR001647">
    <property type="entry name" value="HTH_TetR"/>
</dbReference>
<dbReference type="Gene3D" id="1.10.357.10">
    <property type="entry name" value="Tetracycline Repressor, domain 2"/>
    <property type="match status" value="1"/>
</dbReference>
<dbReference type="InterPro" id="IPR050624">
    <property type="entry name" value="HTH-type_Tx_Regulator"/>
</dbReference>
<dbReference type="PANTHER" id="PTHR43479">
    <property type="entry name" value="ACREF/ENVCD OPERON REPRESSOR-RELATED"/>
    <property type="match status" value="1"/>
</dbReference>